<sequence>MVERWIWPWQQRDQVYMIEGCTRCCFCYGVLYLVTTLHAHPSYPLQRWRTVTACKITCST</sequence>
<organism evidence="1 2">
    <name type="scientific">Rosa chinensis</name>
    <name type="common">China rose</name>
    <dbReference type="NCBI Taxonomy" id="74649"/>
    <lineage>
        <taxon>Eukaryota</taxon>
        <taxon>Viridiplantae</taxon>
        <taxon>Streptophyta</taxon>
        <taxon>Embryophyta</taxon>
        <taxon>Tracheophyta</taxon>
        <taxon>Spermatophyta</taxon>
        <taxon>Magnoliopsida</taxon>
        <taxon>eudicotyledons</taxon>
        <taxon>Gunneridae</taxon>
        <taxon>Pentapetalae</taxon>
        <taxon>rosids</taxon>
        <taxon>fabids</taxon>
        <taxon>Rosales</taxon>
        <taxon>Rosaceae</taxon>
        <taxon>Rosoideae</taxon>
        <taxon>Rosoideae incertae sedis</taxon>
        <taxon>Rosa</taxon>
    </lineage>
</organism>
<reference evidence="1 2" key="1">
    <citation type="journal article" date="2018" name="Nat. Genet.">
        <title>The Rosa genome provides new insights in the design of modern roses.</title>
        <authorList>
            <person name="Bendahmane M."/>
        </authorList>
    </citation>
    <scope>NUCLEOTIDE SEQUENCE [LARGE SCALE GENOMIC DNA]</scope>
    <source>
        <strain evidence="2">cv. Old Blush</strain>
    </source>
</reference>
<proteinExistence type="predicted"/>
<evidence type="ECO:0000313" key="2">
    <source>
        <dbReference type="Proteomes" id="UP000238479"/>
    </source>
</evidence>
<protein>
    <submittedName>
        <fullName evidence="1">Uncharacterized protein</fullName>
    </submittedName>
</protein>
<gene>
    <name evidence="1" type="ORF">RchiOBHm_Chr5g0029751</name>
</gene>
<name>A0A2P6Q9R5_ROSCH</name>
<dbReference type="Gramene" id="PRQ30911">
    <property type="protein sequence ID" value="PRQ30911"/>
    <property type="gene ID" value="RchiOBHm_Chr5g0029751"/>
</dbReference>
<dbReference type="AlphaFoldDB" id="A0A2P6Q9R5"/>
<comment type="caution">
    <text evidence="1">The sequence shown here is derived from an EMBL/GenBank/DDBJ whole genome shotgun (WGS) entry which is preliminary data.</text>
</comment>
<evidence type="ECO:0000313" key="1">
    <source>
        <dbReference type="EMBL" id="PRQ30911.1"/>
    </source>
</evidence>
<accession>A0A2P6Q9R5</accession>
<dbReference type="EMBL" id="PDCK01000043">
    <property type="protein sequence ID" value="PRQ30911.1"/>
    <property type="molecule type" value="Genomic_DNA"/>
</dbReference>
<dbReference type="Proteomes" id="UP000238479">
    <property type="component" value="Chromosome 5"/>
</dbReference>
<keyword evidence="2" id="KW-1185">Reference proteome</keyword>